<feature type="domain" description="Prephenate/arogenate dehydrogenase" evidence="3">
    <location>
        <begin position="5"/>
        <end position="287"/>
    </location>
</feature>
<dbReference type="InterPro" id="IPR008927">
    <property type="entry name" value="6-PGluconate_DH-like_C_sf"/>
</dbReference>
<dbReference type="OrthoDB" id="9802008at2"/>
<sequence>MPSRPSVAIVGLGLIGGSLALRLNERGYDVRGHARDPQTVRDATDAGITAYADLDTMLSKLPSDAVVVLATPLPAALELLPKIAATTPDSVTITDVVSTKSPLLQAARDAGAAHRYVGAHPMAGTAESGFAAAYAELLDDATWVVTLDGGTDLQRWRQVAALALDSGGKVVPADSEWHDHSVAWISHLPHVLAELLASNVAPQSLPAALAAGSFRDATRVAATRPELVDAMLLGNRAMVVEALESFLDQLEQAAVALKGSESRTLTERGHQHRTEWEAAREAYRRTTHVDLREPDARERLIGIGARGGYLISGPVSDESDVLTALVF</sequence>
<gene>
    <name evidence="4" type="ORF">EK0264_11085</name>
</gene>
<dbReference type="InterPro" id="IPR003099">
    <property type="entry name" value="Prephen_DH"/>
</dbReference>
<dbReference type="Pfam" id="PF20463">
    <property type="entry name" value="PDH_C"/>
    <property type="match status" value="1"/>
</dbReference>
<dbReference type="InterPro" id="IPR046826">
    <property type="entry name" value="PDH_N"/>
</dbReference>
<dbReference type="SUPFAM" id="SSF51735">
    <property type="entry name" value="NAD(P)-binding Rossmann-fold domains"/>
    <property type="match status" value="1"/>
</dbReference>
<dbReference type="GO" id="GO:0070403">
    <property type="term" value="F:NAD+ binding"/>
    <property type="evidence" value="ECO:0007669"/>
    <property type="project" value="InterPro"/>
</dbReference>
<dbReference type="SUPFAM" id="SSF48179">
    <property type="entry name" value="6-phosphogluconate dehydrogenase C-terminal domain-like"/>
    <property type="match status" value="1"/>
</dbReference>
<keyword evidence="2" id="KW-0560">Oxidoreductase</keyword>
<dbReference type="KEGG" id="eke:EK0264_11085"/>
<dbReference type="InParanoid" id="A0A7L4YNC8"/>
<dbReference type="AlphaFoldDB" id="A0A7L4YNC8"/>
<dbReference type="Gene3D" id="3.40.50.720">
    <property type="entry name" value="NAD(P)-binding Rossmann-like Domain"/>
    <property type="match status" value="1"/>
</dbReference>
<name>A0A7L4YNC8_9ACTN</name>
<evidence type="ECO:0000313" key="5">
    <source>
        <dbReference type="Proteomes" id="UP000463857"/>
    </source>
</evidence>
<evidence type="ECO:0000256" key="1">
    <source>
        <dbReference type="ARBA" id="ARBA00007964"/>
    </source>
</evidence>
<protein>
    <submittedName>
        <fullName evidence="4">Prephenate dehydrogenase/arogenate dehydrogenase family protein</fullName>
    </submittedName>
</protein>
<dbReference type="Pfam" id="PF02153">
    <property type="entry name" value="PDH_N"/>
    <property type="match status" value="1"/>
</dbReference>
<comment type="similarity">
    <text evidence="1">Belongs to the prephenate/arogenate dehydrogenase family.</text>
</comment>
<proteinExistence type="inferred from homology"/>
<dbReference type="GO" id="GO:0008977">
    <property type="term" value="F:prephenate dehydrogenase (NAD+) activity"/>
    <property type="evidence" value="ECO:0007669"/>
    <property type="project" value="InterPro"/>
</dbReference>
<dbReference type="PANTHER" id="PTHR21363:SF0">
    <property type="entry name" value="PREPHENATE DEHYDROGENASE [NADP(+)]"/>
    <property type="match status" value="1"/>
</dbReference>
<dbReference type="InterPro" id="IPR046825">
    <property type="entry name" value="PDH_C"/>
</dbReference>
<organism evidence="4 5">
    <name type="scientific">Epidermidibacterium keratini</name>
    <dbReference type="NCBI Taxonomy" id="1891644"/>
    <lineage>
        <taxon>Bacteria</taxon>
        <taxon>Bacillati</taxon>
        <taxon>Actinomycetota</taxon>
        <taxon>Actinomycetes</taxon>
        <taxon>Sporichthyales</taxon>
        <taxon>Sporichthyaceae</taxon>
        <taxon>Epidermidibacterium</taxon>
    </lineage>
</organism>
<keyword evidence="5" id="KW-1185">Reference proteome</keyword>
<reference evidence="4 5" key="1">
    <citation type="journal article" date="2018" name="Int. J. Syst. Evol. Microbiol.">
        <title>Epidermidibacterium keratini gen. nov., sp. nov., a member of the family Sporichthyaceae, isolated from keratin epidermis.</title>
        <authorList>
            <person name="Lee D.G."/>
            <person name="Trujillo M.E."/>
            <person name="Kang S."/>
            <person name="Nam J.J."/>
            <person name="Kim Y.J."/>
        </authorList>
    </citation>
    <scope>NUCLEOTIDE SEQUENCE [LARGE SCALE GENOMIC DNA]</scope>
    <source>
        <strain evidence="4 5">EPI-7</strain>
    </source>
</reference>
<dbReference type="FunCoup" id="A0A7L4YNC8">
    <property type="interactions" value="97"/>
</dbReference>
<dbReference type="Gene3D" id="1.10.3660.10">
    <property type="entry name" value="6-phosphogluconate dehydrogenase C-terminal like domain"/>
    <property type="match status" value="1"/>
</dbReference>
<accession>A0A7L4YNC8</accession>
<dbReference type="GO" id="GO:0004665">
    <property type="term" value="F:prephenate dehydrogenase (NADP+) activity"/>
    <property type="evidence" value="ECO:0007669"/>
    <property type="project" value="InterPro"/>
</dbReference>
<evidence type="ECO:0000259" key="3">
    <source>
        <dbReference type="PROSITE" id="PS51176"/>
    </source>
</evidence>
<dbReference type="RefSeq" id="WP_159545592.1">
    <property type="nucleotide sequence ID" value="NZ_CP047156.1"/>
</dbReference>
<dbReference type="InterPro" id="IPR050812">
    <property type="entry name" value="Preph/Arog_dehydrog"/>
</dbReference>
<dbReference type="InterPro" id="IPR036291">
    <property type="entry name" value="NAD(P)-bd_dom_sf"/>
</dbReference>
<dbReference type="GO" id="GO:0006571">
    <property type="term" value="P:tyrosine biosynthetic process"/>
    <property type="evidence" value="ECO:0007669"/>
    <property type="project" value="InterPro"/>
</dbReference>
<dbReference type="PROSITE" id="PS51176">
    <property type="entry name" value="PDH_ADH"/>
    <property type="match status" value="1"/>
</dbReference>
<dbReference type="EMBL" id="CP047156">
    <property type="protein sequence ID" value="QHC00775.1"/>
    <property type="molecule type" value="Genomic_DNA"/>
</dbReference>
<evidence type="ECO:0000256" key="2">
    <source>
        <dbReference type="ARBA" id="ARBA00023002"/>
    </source>
</evidence>
<evidence type="ECO:0000313" key="4">
    <source>
        <dbReference type="EMBL" id="QHC00775.1"/>
    </source>
</evidence>
<dbReference type="Proteomes" id="UP000463857">
    <property type="component" value="Chromosome"/>
</dbReference>
<dbReference type="PANTHER" id="PTHR21363">
    <property type="entry name" value="PREPHENATE DEHYDROGENASE"/>
    <property type="match status" value="1"/>
</dbReference>